<dbReference type="Proteomes" id="UP000711488">
    <property type="component" value="Unassembled WGS sequence"/>
</dbReference>
<sequence length="278" mass="30728">MENILRRSHSLVHVPDAASVQPRAQGNEQTCVVPIPFLEQLASAIPCGGCGAPVAVSVLRDHIVTKMKLLYVSKQRKATETVRSYYQSSEGRDGDRLLDIDVSFDDTCMTRGHKSHIGIAFVVECRWLRILHQPRRKEIGSLLKALKLKTNVATMTKGGKPVMRSAYAGAGLFTDTAIDALTTYFRQNLRKRDSTSDVATVRAPILASYSHYSSTDANPKHMTYPRGAESWCWVCRAEALGEVPASRSTNKLYLAKIPPAPLKGILQVYVDLTSEELL</sequence>
<reference evidence="1" key="1">
    <citation type="submission" date="2014-08" db="EMBL/GenBank/DDBJ databases">
        <authorList>
            <person name="Murali S."/>
            <person name="Richards S."/>
            <person name="Bandaranaike D."/>
            <person name="Bellair M."/>
            <person name="Blankenburg K."/>
            <person name="Chao H."/>
            <person name="Dinh H."/>
            <person name="Doddapaneni H."/>
            <person name="Dugan-Rocha S."/>
            <person name="Elkadiri S."/>
            <person name="Gnanaolivu R."/>
            <person name="Hughes D."/>
            <person name="Lee S."/>
            <person name="Li M."/>
            <person name="Ming W."/>
            <person name="Munidasa M."/>
            <person name="Muniz J."/>
            <person name="Nguyen L."/>
            <person name="Osuji N."/>
            <person name="Pu L.-L."/>
            <person name="Puazo M."/>
            <person name="Skinner E."/>
            <person name="Qu C."/>
            <person name="Quiroz J."/>
            <person name="Raj R."/>
            <person name="Weissenberger G."/>
            <person name="Xin Y."/>
            <person name="Zou X."/>
            <person name="Han Y."/>
            <person name="Worley K."/>
            <person name="Muzny D."/>
            <person name="Gibbs R."/>
        </authorList>
    </citation>
    <scope>NUCLEOTIDE SEQUENCE</scope>
    <source>
        <strain evidence="1">HAZT.00-mixed</strain>
        <tissue evidence="1">Whole organism</tissue>
    </source>
</reference>
<proteinExistence type="predicted"/>
<organism evidence="1">
    <name type="scientific">Hyalella azteca</name>
    <name type="common">Amphipod</name>
    <dbReference type="NCBI Taxonomy" id="294128"/>
    <lineage>
        <taxon>Eukaryota</taxon>
        <taxon>Metazoa</taxon>
        <taxon>Ecdysozoa</taxon>
        <taxon>Arthropoda</taxon>
        <taxon>Crustacea</taxon>
        <taxon>Multicrustacea</taxon>
        <taxon>Malacostraca</taxon>
        <taxon>Eumalacostraca</taxon>
        <taxon>Peracarida</taxon>
        <taxon>Amphipoda</taxon>
        <taxon>Senticaudata</taxon>
        <taxon>Talitrida</taxon>
        <taxon>Talitroidea</taxon>
        <taxon>Hyalellidae</taxon>
        <taxon>Hyalella</taxon>
    </lineage>
</organism>
<reference evidence="1" key="3">
    <citation type="submission" date="2019-06" db="EMBL/GenBank/DDBJ databases">
        <authorList>
            <person name="Poynton C."/>
            <person name="Hasenbein S."/>
            <person name="Benoit J.B."/>
            <person name="Sepulveda M.S."/>
            <person name="Poelchau M.F."/>
            <person name="Murali S.C."/>
            <person name="Chen S."/>
            <person name="Glastad K.M."/>
            <person name="Werren J.H."/>
            <person name="Vineis J.H."/>
            <person name="Bowen J.L."/>
            <person name="Friedrich M."/>
            <person name="Jones J."/>
            <person name="Robertson H.M."/>
            <person name="Feyereisen R."/>
            <person name="Mechler-Hickson A."/>
            <person name="Mathers N."/>
            <person name="Lee C.E."/>
            <person name="Colbourne J.K."/>
            <person name="Biales A."/>
            <person name="Johnston J.S."/>
            <person name="Wellborn G.A."/>
            <person name="Rosendale A.J."/>
            <person name="Cridge A.G."/>
            <person name="Munoz-Torres M.C."/>
            <person name="Bain P.A."/>
            <person name="Manny A.R."/>
            <person name="Major K.M."/>
            <person name="Lambert F.N."/>
            <person name="Vulpe C.D."/>
            <person name="Tuck P."/>
            <person name="Blalock B.J."/>
            <person name="Lin Y.-Y."/>
            <person name="Smith M.E."/>
            <person name="Ochoa-Acuna H."/>
            <person name="Chen M.-J.M."/>
            <person name="Childers C.P."/>
            <person name="Qu J."/>
            <person name="Dugan S."/>
            <person name="Lee S.L."/>
            <person name="Chao H."/>
            <person name="Dinh H."/>
            <person name="Han Y."/>
            <person name="Doddapaneni H."/>
            <person name="Worley K.C."/>
            <person name="Muzny D.M."/>
            <person name="Gibbs R.A."/>
            <person name="Richards S."/>
        </authorList>
    </citation>
    <scope>NUCLEOTIDE SEQUENCE</scope>
    <source>
        <strain evidence="1">HAZT.00-mixed</strain>
        <tissue evidence="1">Whole organism</tissue>
    </source>
</reference>
<protein>
    <submittedName>
        <fullName evidence="1">Uncharacterized protein</fullName>
    </submittedName>
</protein>
<evidence type="ECO:0000313" key="1">
    <source>
        <dbReference type="EMBL" id="KAA0185540.1"/>
    </source>
</evidence>
<dbReference type="EMBL" id="JQDR03016231">
    <property type="protein sequence ID" value="KAA0185540.1"/>
    <property type="molecule type" value="Genomic_DNA"/>
</dbReference>
<reference evidence="1" key="2">
    <citation type="journal article" date="2018" name="Environ. Sci. Technol.">
        <title>The Toxicogenome of Hyalella azteca: A Model for Sediment Ecotoxicology and Evolutionary Toxicology.</title>
        <authorList>
            <person name="Poynton H.C."/>
            <person name="Hasenbein S."/>
            <person name="Benoit J.B."/>
            <person name="Sepulveda M.S."/>
            <person name="Poelchau M.F."/>
            <person name="Hughes D.S.T."/>
            <person name="Murali S.C."/>
            <person name="Chen S."/>
            <person name="Glastad K.M."/>
            <person name="Goodisman M.A.D."/>
            <person name="Werren J.H."/>
            <person name="Vineis J.H."/>
            <person name="Bowen J.L."/>
            <person name="Friedrich M."/>
            <person name="Jones J."/>
            <person name="Robertson H.M."/>
            <person name="Feyereisen R."/>
            <person name="Mechler-Hickson A."/>
            <person name="Mathers N."/>
            <person name="Lee C.E."/>
            <person name="Colbourne J.K."/>
            <person name="Biales A."/>
            <person name="Johnston J.S."/>
            <person name="Wellborn G.A."/>
            <person name="Rosendale A.J."/>
            <person name="Cridge A.G."/>
            <person name="Munoz-Torres M.C."/>
            <person name="Bain P.A."/>
            <person name="Manny A.R."/>
            <person name="Major K.M."/>
            <person name="Lambert F.N."/>
            <person name="Vulpe C.D."/>
            <person name="Tuck P."/>
            <person name="Blalock B.J."/>
            <person name="Lin Y.Y."/>
            <person name="Smith M.E."/>
            <person name="Ochoa-Acuna H."/>
            <person name="Chen M.M."/>
            <person name="Childers C.P."/>
            <person name="Qu J."/>
            <person name="Dugan S."/>
            <person name="Lee S.L."/>
            <person name="Chao H."/>
            <person name="Dinh H."/>
            <person name="Han Y."/>
            <person name="Doddapaneni H."/>
            <person name="Worley K.C."/>
            <person name="Muzny D.M."/>
            <person name="Gibbs R.A."/>
            <person name="Richards S."/>
        </authorList>
    </citation>
    <scope>NUCLEOTIDE SEQUENCE</scope>
    <source>
        <strain evidence="1">HAZT.00-mixed</strain>
        <tissue evidence="1">Whole organism</tissue>
    </source>
</reference>
<accession>A0A6A0GRH1</accession>
<dbReference type="AlphaFoldDB" id="A0A6A0GRH1"/>
<gene>
    <name evidence="1" type="ORF">HAZT_HAZT011594</name>
</gene>
<name>A0A6A0GRH1_HYAAZ</name>
<comment type="caution">
    <text evidence="1">The sequence shown here is derived from an EMBL/GenBank/DDBJ whole genome shotgun (WGS) entry which is preliminary data.</text>
</comment>